<feature type="transmembrane region" description="Helical" evidence="1">
    <location>
        <begin position="71"/>
        <end position="92"/>
    </location>
</feature>
<dbReference type="AlphaFoldDB" id="A0A3N4INQ9"/>
<gene>
    <name evidence="2" type="ORF">BJ508DRAFT_373369</name>
</gene>
<feature type="transmembrane region" description="Helical" evidence="1">
    <location>
        <begin position="32"/>
        <end position="51"/>
    </location>
</feature>
<feature type="transmembrane region" description="Helical" evidence="1">
    <location>
        <begin position="151"/>
        <end position="169"/>
    </location>
</feature>
<dbReference type="Proteomes" id="UP000275078">
    <property type="component" value="Unassembled WGS sequence"/>
</dbReference>
<keyword evidence="3" id="KW-1185">Reference proteome</keyword>
<proteinExistence type="predicted"/>
<dbReference type="OrthoDB" id="3478299at2759"/>
<keyword evidence="1" id="KW-0472">Membrane</keyword>
<evidence type="ECO:0000313" key="2">
    <source>
        <dbReference type="EMBL" id="RPA85790.1"/>
    </source>
</evidence>
<organism evidence="2 3">
    <name type="scientific">Ascobolus immersus RN42</name>
    <dbReference type="NCBI Taxonomy" id="1160509"/>
    <lineage>
        <taxon>Eukaryota</taxon>
        <taxon>Fungi</taxon>
        <taxon>Dikarya</taxon>
        <taxon>Ascomycota</taxon>
        <taxon>Pezizomycotina</taxon>
        <taxon>Pezizomycetes</taxon>
        <taxon>Pezizales</taxon>
        <taxon>Ascobolaceae</taxon>
        <taxon>Ascobolus</taxon>
    </lineage>
</organism>
<name>A0A3N4INQ9_ASCIM</name>
<evidence type="ECO:0000313" key="3">
    <source>
        <dbReference type="Proteomes" id="UP000275078"/>
    </source>
</evidence>
<sequence length="604" mass="65811">MPFFRRVRQAPNALFAQFPSSGRVPFRQVFEATWMSLIALCIGNILVLGVMVTTDGKPAKGNIWDENAPTFIAVGAVFLRGGVAAMLGTTLYQKLWKGLSTTKKAKPNFNNGKEEVVAEGEAGYTIVQVDSLHLASRLKARMFVHPLMKPGWIIGALGLLITSVIQPVLQSAVGFRQTAHFNRVDGTIFHPQFNSSATSHSDAANLHISGPTMTTKNAALQAMVGQNSLFQFTTSNRTGATAFGPVKFVDVECEIEAVPGELSNSAGWDVYNFTYQFPAQESFANISWSEPHLVTTGTPRHGRAAIKATLFNNTHYLNHVCLLQTAIGNCTTRLLSGSSRLQDLRCTRESFIDVDADLQKEEFSFREPNSGSLGLIISFLEIFVGQSLLSMQGRVNPGHAPFATAAITSGLDNKKPQMPSDLLSHMQRVLWNTPLLLDYTKNEPELMNELRVPVVILDENPTVVYHFDRITIYAALGLLVFIAFSCISYLTLSRCRALGRLTRDSIVHSLTVAGPNGPAIKGACMAGLKDILLKAGDERLHFGVLVAGTQTTSGHLGFAERVVLPGSHEGVHVGVKGMPEKGMWYGGVGEVRKRIGGTKKREDQ</sequence>
<reference evidence="2 3" key="1">
    <citation type="journal article" date="2018" name="Nat. Ecol. Evol.">
        <title>Pezizomycetes genomes reveal the molecular basis of ectomycorrhizal truffle lifestyle.</title>
        <authorList>
            <person name="Murat C."/>
            <person name="Payen T."/>
            <person name="Noel B."/>
            <person name="Kuo A."/>
            <person name="Morin E."/>
            <person name="Chen J."/>
            <person name="Kohler A."/>
            <person name="Krizsan K."/>
            <person name="Balestrini R."/>
            <person name="Da Silva C."/>
            <person name="Montanini B."/>
            <person name="Hainaut M."/>
            <person name="Levati E."/>
            <person name="Barry K.W."/>
            <person name="Belfiori B."/>
            <person name="Cichocki N."/>
            <person name="Clum A."/>
            <person name="Dockter R.B."/>
            <person name="Fauchery L."/>
            <person name="Guy J."/>
            <person name="Iotti M."/>
            <person name="Le Tacon F."/>
            <person name="Lindquist E.A."/>
            <person name="Lipzen A."/>
            <person name="Malagnac F."/>
            <person name="Mello A."/>
            <person name="Molinier V."/>
            <person name="Miyauchi S."/>
            <person name="Poulain J."/>
            <person name="Riccioni C."/>
            <person name="Rubini A."/>
            <person name="Sitrit Y."/>
            <person name="Splivallo R."/>
            <person name="Traeger S."/>
            <person name="Wang M."/>
            <person name="Zifcakova L."/>
            <person name="Wipf D."/>
            <person name="Zambonelli A."/>
            <person name="Paolocci F."/>
            <person name="Nowrousian M."/>
            <person name="Ottonello S."/>
            <person name="Baldrian P."/>
            <person name="Spatafora J.W."/>
            <person name="Henrissat B."/>
            <person name="Nagy L.G."/>
            <person name="Aury J.M."/>
            <person name="Wincker P."/>
            <person name="Grigoriev I.V."/>
            <person name="Bonfante P."/>
            <person name="Martin F.M."/>
        </authorList>
    </citation>
    <scope>NUCLEOTIDE SEQUENCE [LARGE SCALE GENOMIC DNA]</scope>
    <source>
        <strain evidence="2 3">RN42</strain>
    </source>
</reference>
<keyword evidence="1" id="KW-0812">Transmembrane</keyword>
<keyword evidence="1" id="KW-1133">Transmembrane helix</keyword>
<protein>
    <submittedName>
        <fullName evidence="2">Uncharacterized protein</fullName>
    </submittedName>
</protein>
<feature type="transmembrane region" description="Helical" evidence="1">
    <location>
        <begin position="470"/>
        <end position="492"/>
    </location>
</feature>
<dbReference type="EMBL" id="ML119652">
    <property type="protein sequence ID" value="RPA85790.1"/>
    <property type="molecule type" value="Genomic_DNA"/>
</dbReference>
<accession>A0A3N4INQ9</accession>
<evidence type="ECO:0000256" key="1">
    <source>
        <dbReference type="SAM" id="Phobius"/>
    </source>
</evidence>